<comment type="caution">
    <text evidence="2">The sequence shown here is derived from an EMBL/GenBank/DDBJ whole genome shotgun (WGS) entry which is preliminary data.</text>
</comment>
<proteinExistence type="predicted"/>
<dbReference type="EMBL" id="CAMXCT010003193">
    <property type="protein sequence ID" value="CAI4002975.1"/>
    <property type="molecule type" value="Genomic_DNA"/>
</dbReference>
<dbReference type="AlphaFoldDB" id="A0A9P1D493"/>
<name>A0A9P1D493_9DINO</name>
<gene>
    <name evidence="2" type="ORF">C1SCF055_LOCUS28885</name>
</gene>
<dbReference type="EMBL" id="CAMXCT030003193">
    <property type="protein sequence ID" value="CAL4790287.1"/>
    <property type="molecule type" value="Genomic_DNA"/>
</dbReference>
<protein>
    <submittedName>
        <fullName evidence="2">Uncharacterized protein</fullName>
    </submittedName>
</protein>
<dbReference type="OrthoDB" id="426968at2759"/>
<dbReference type="EMBL" id="CAMXCT020003193">
    <property type="protein sequence ID" value="CAL1156350.1"/>
    <property type="molecule type" value="Genomic_DNA"/>
</dbReference>
<keyword evidence="4" id="KW-1185">Reference proteome</keyword>
<evidence type="ECO:0000313" key="4">
    <source>
        <dbReference type="Proteomes" id="UP001152797"/>
    </source>
</evidence>
<evidence type="ECO:0000256" key="1">
    <source>
        <dbReference type="SAM" id="MobiDB-lite"/>
    </source>
</evidence>
<evidence type="ECO:0000313" key="3">
    <source>
        <dbReference type="EMBL" id="CAL1156350.1"/>
    </source>
</evidence>
<reference evidence="2" key="1">
    <citation type="submission" date="2022-10" db="EMBL/GenBank/DDBJ databases">
        <authorList>
            <person name="Chen Y."/>
            <person name="Dougan E. K."/>
            <person name="Chan C."/>
            <person name="Rhodes N."/>
            <person name="Thang M."/>
        </authorList>
    </citation>
    <scope>NUCLEOTIDE SEQUENCE</scope>
</reference>
<feature type="compositionally biased region" description="Polar residues" evidence="1">
    <location>
        <begin position="448"/>
        <end position="457"/>
    </location>
</feature>
<feature type="region of interest" description="Disordered" evidence="1">
    <location>
        <begin position="428"/>
        <end position="457"/>
    </location>
</feature>
<evidence type="ECO:0000313" key="2">
    <source>
        <dbReference type="EMBL" id="CAI4002975.1"/>
    </source>
</evidence>
<sequence length="457" mass="50461">MAVPSSLRLLGRPSTLENSDICGLYVHSGWNEGRATYLQVGTNTALYFRNGTWVVDRYGVRDSDLAAAWAKDHRQPTPLGLAWSVWKSGAKDFVADQNLQALDAPDVTFISRRADISGEYTFAGVSEGYPYYSNGDMLIRYHHEGRKWLVAGTEHKGNNCIAYAEAQETMHPGYGFLKWHVWNASTGQWNADANCHCLAAPSVIHVLGRHPQACNARICGAYHLVGVREGRPLYLLPGKKAVIRYAPESDRWLIDFDALAEPGILGRILQWAFNGSEASDACSAYADARGSSHPGHVDLEWHIWENSQNRAVLDPCVRATSAPWKLHVSGRGQTHENGDICGEYLLVGLHKGWPAYQKPGVSMAIRREKSRWVIDREGLRDSLTCVAYASATPGFEHPGDGGSRRWHVYESCSGCHALDLAIQIRVDDPGETSGGEPNAKRQRMECPVTTSHAHFGA</sequence>
<accession>A0A9P1D493</accession>
<dbReference type="Proteomes" id="UP001152797">
    <property type="component" value="Unassembled WGS sequence"/>
</dbReference>
<reference evidence="3" key="2">
    <citation type="submission" date="2024-04" db="EMBL/GenBank/DDBJ databases">
        <authorList>
            <person name="Chen Y."/>
            <person name="Shah S."/>
            <person name="Dougan E. K."/>
            <person name="Thang M."/>
            <person name="Chan C."/>
        </authorList>
    </citation>
    <scope>NUCLEOTIDE SEQUENCE [LARGE SCALE GENOMIC DNA]</scope>
</reference>
<organism evidence="2">
    <name type="scientific">Cladocopium goreaui</name>
    <dbReference type="NCBI Taxonomy" id="2562237"/>
    <lineage>
        <taxon>Eukaryota</taxon>
        <taxon>Sar</taxon>
        <taxon>Alveolata</taxon>
        <taxon>Dinophyceae</taxon>
        <taxon>Suessiales</taxon>
        <taxon>Symbiodiniaceae</taxon>
        <taxon>Cladocopium</taxon>
    </lineage>
</organism>